<dbReference type="InterPro" id="IPR005097">
    <property type="entry name" value="Sacchrp_dh_NADP-bd"/>
</dbReference>
<dbReference type="AlphaFoldDB" id="A4B920"/>
<dbReference type="GO" id="GO:0005886">
    <property type="term" value="C:plasma membrane"/>
    <property type="evidence" value="ECO:0007669"/>
    <property type="project" value="TreeGrafter"/>
</dbReference>
<sequence length="415" mass="45201">MTVHYDIVLMGATSFVGQITARRFAQAKAAGTLTQRVAVAGRSADKLQQLVDSLKAVCSELDFEMLVVDALDSDDVQRLVKSTRVVISTVGPYDLYGDPLVAACAKHGTHYCDLTGEPQFYHRMLNAYEDQARASGACIVHCCGFDSVPSDMGVYFLQQRSLKAFGEPCVSVDMRVKAMRGSFSGGTIASLMNVVALVKANPSLKKILFNPYALCPETYVTRQRYIGKAMPDWISSGWVAPFVMAAINAKVVMRSAQLVPEFPKAEFTYNEGMIGGQGRKGRQRARMISAGLKGITVGAALAPTRWLLQKWLPKPGQGPSEQEQKDGFYVIHHYGETASGRKIRVSVTGDEDPGYGSTSKMLMQAALLLATDLPTSTPGGFWTPASLLGDRYLERLSNHAGLSFACSLDEERSRE</sequence>
<name>A4B920_9GAMM</name>
<dbReference type="Pfam" id="PF03435">
    <property type="entry name" value="Sacchrp_dh_NADP"/>
    <property type="match status" value="1"/>
</dbReference>
<keyword evidence="3" id="KW-1185">Reference proteome</keyword>
<organism evidence="2 3">
    <name type="scientific">Reinekea blandensis MED297</name>
    <dbReference type="NCBI Taxonomy" id="314283"/>
    <lineage>
        <taxon>Bacteria</taxon>
        <taxon>Pseudomonadati</taxon>
        <taxon>Pseudomonadota</taxon>
        <taxon>Gammaproteobacteria</taxon>
        <taxon>Oceanospirillales</taxon>
        <taxon>Saccharospirillaceae</taxon>
        <taxon>Reinekea</taxon>
    </lineage>
</organism>
<gene>
    <name evidence="2" type="ORF">MED297_19577</name>
</gene>
<dbReference type="HOGENOM" id="CLU_031002_0_2_6"/>
<accession>A4B920</accession>
<dbReference type="PANTHER" id="PTHR12286">
    <property type="entry name" value="SACCHAROPINE DEHYDROGENASE-LIKE OXIDOREDUCTASE"/>
    <property type="match status" value="1"/>
</dbReference>
<evidence type="ECO:0000313" key="3">
    <source>
        <dbReference type="Proteomes" id="UP000005953"/>
    </source>
</evidence>
<dbReference type="SUPFAM" id="SSF51735">
    <property type="entry name" value="NAD(P)-binding Rossmann-fold domains"/>
    <property type="match status" value="1"/>
</dbReference>
<evidence type="ECO:0000259" key="1">
    <source>
        <dbReference type="Pfam" id="PF03435"/>
    </source>
</evidence>
<comment type="caution">
    <text evidence="2">The sequence shown here is derived from an EMBL/GenBank/DDBJ whole genome shotgun (WGS) entry which is preliminary data.</text>
</comment>
<dbReference type="GO" id="GO:0009247">
    <property type="term" value="P:glycolipid biosynthetic process"/>
    <property type="evidence" value="ECO:0007669"/>
    <property type="project" value="TreeGrafter"/>
</dbReference>
<dbReference type="Proteomes" id="UP000005953">
    <property type="component" value="Unassembled WGS sequence"/>
</dbReference>
<dbReference type="InterPro" id="IPR036291">
    <property type="entry name" value="NAD(P)-bd_dom_sf"/>
</dbReference>
<dbReference type="Gene3D" id="3.40.50.720">
    <property type="entry name" value="NAD(P)-binding Rossmann-like Domain"/>
    <property type="match status" value="1"/>
</dbReference>
<dbReference type="PANTHER" id="PTHR12286:SF5">
    <property type="entry name" value="SACCHAROPINE DEHYDROGENASE-LIKE OXIDOREDUCTASE"/>
    <property type="match status" value="1"/>
</dbReference>
<protein>
    <submittedName>
        <fullName evidence="2">Putative saccharopine dehydrogenase</fullName>
    </submittedName>
</protein>
<feature type="domain" description="Saccharopine dehydrogenase NADP binding" evidence="1">
    <location>
        <begin position="7"/>
        <end position="140"/>
    </location>
</feature>
<dbReference type="OrthoDB" id="4420885at2"/>
<dbReference type="STRING" id="314283.MED297_19577"/>
<reference evidence="2 3" key="1">
    <citation type="submission" date="2006-02" db="EMBL/GenBank/DDBJ databases">
        <authorList>
            <person name="Pinhassi J."/>
            <person name="Pedros-Alio C."/>
            <person name="Ferriera S."/>
            <person name="Johnson J."/>
            <person name="Kravitz S."/>
            <person name="Halpern A."/>
            <person name="Remington K."/>
            <person name="Beeson K."/>
            <person name="Tran B."/>
            <person name="Rogers Y.-H."/>
            <person name="Friedman R."/>
            <person name="Venter J.C."/>
        </authorList>
    </citation>
    <scope>NUCLEOTIDE SEQUENCE [LARGE SCALE GENOMIC DNA]</scope>
    <source>
        <strain evidence="2 3">MED297</strain>
    </source>
</reference>
<dbReference type="InterPro" id="IPR051276">
    <property type="entry name" value="Saccharopine_DH-like_oxidrdct"/>
</dbReference>
<evidence type="ECO:0000313" key="2">
    <source>
        <dbReference type="EMBL" id="EAR11121.1"/>
    </source>
</evidence>
<dbReference type="EMBL" id="AAOE01000001">
    <property type="protein sequence ID" value="EAR11121.1"/>
    <property type="molecule type" value="Genomic_DNA"/>
</dbReference>
<proteinExistence type="predicted"/>
<dbReference type="RefSeq" id="WP_008044563.1">
    <property type="nucleotide sequence ID" value="NZ_CH724151.1"/>
</dbReference>